<keyword evidence="4" id="KW-1185">Reference proteome</keyword>
<reference evidence="2 4" key="2">
    <citation type="journal article" date="2014" name="BMC Genomics">
        <title>An improved genome release (version Mt4.0) for the model legume Medicago truncatula.</title>
        <authorList>
            <person name="Tang H."/>
            <person name="Krishnakumar V."/>
            <person name="Bidwell S."/>
            <person name="Rosen B."/>
            <person name="Chan A."/>
            <person name="Zhou S."/>
            <person name="Gentzbittel L."/>
            <person name="Childs K.L."/>
            <person name="Yandell M."/>
            <person name="Gundlach H."/>
            <person name="Mayer K.F."/>
            <person name="Schwartz D.C."/>
            <person name="Town C.D."/>
        </authorList>
    </citation>
    <scope>GENOME REANNOTATION</scope>
    <source>
        <strain evidence="3 4">cv. Jemalong A17</strain>
    </source>
</reference>
<sequence>MLGKRGVTTVLPVTLHCCGWFCFRSSFSSPAGGFFNLWVLLFPSPSSRSDTLASSVVVFSASRLRLGSLCPGSVGDGSFGFSVVCQLRRLFVSVVVCVSRCRRRFPFVGVLAAALVSSVVEGCVLSRTRVEAYGLPQLFGGSRVEAIQISLSNLVVHFLRRVDFCVLSGMCFVGVSVLFLRSLAAGGLLIVVVCGCQAEGWGVRRSIHVVVMQVDLVACFDLFVFELVHFALLFRLFAVFDFGIELLVGRVFGQVKVSALVVRELRGAFLTSVWSLVGRSLLIRGREQVCDSGPFRLL</sequence>
<dbReference type="AlphaFoldDB" id="G7J5L0"/>
<evidence type="ECO:0000256" key="1">
    <source>
        <dbReference type="SAM" id="Phobius"/>
    </source>
</evidence>
<dbReference type="EnsemblPlants" id="AES72364">
    <property type="protein sequence ID" value="AES72364"/>
    <property type="gene ID" value="MTR_3g089530"/>
</dbReference>
<reference evidence="2 4" key="1">
    <citation type="journal article" date="2011" name="Nature">
        <title>The Medicago genome provides insight into the evolution of rhizobial symbioses.</title>
        <authorList>
            <person name="Young N.D."/>
            <person name="Debelle F."/>
            <person name="Oldroyd G.E."/>
            <person name="Geurts R."/>
            <person name="Cannon S.B."/>
            <person name="Udvardi M.K."/>
            <person name="Benedito V.A."/>
            <person name="Mayer K.F."/>
            <person name="Gouzy J."/>
            <person name="Schoof H."/>
            <person name="Van de Peer Y."/>
            <person name="Proost S."/>
            <person name="Cook D.R."/>
            <person name="Meyers B.C."/>
            <person name="Spannagl M."/>
            <person name="Cheung F."/>
            <person name="De Mita S."/>
            <person name="Krishnakumar V."/>
            <person name="Gundlach H."/>
            <person name="Zhou S."/>
            <person name="Mudge J."/>
            <person name="Bharti A.K."/>
            <person name="Murray J.D."/>
            <person name="Naoumkina M.A."/>
            <person name="Rosen B."/>
            <person name="Silverstein K.A."/>
            <person name="Tang H."/>
            <person name="Rombauts S."/>
            <person name="Zhao P.X."/>
            <person name="Zhou P."/>
            <person name="Barbe V."/>
            <person name="Bardou P."/>
            <person name="Bechner M."/>
            <person name="Bellec A."/>
            <person name="Berger A."/>
            <person name="Berges H."/>
            <person name="Bidwell S."/>
            <person name="Bisseling T."/>
            <person name="Choisne N."/>
            <person name="Couloux A."/>
            <person name="Denny R."/>
            <person name="Deshpande S."/>
            <person name="Dai X."/>
            <person name="Doyle J.J."/>
            <person name="Dudez A.M."/>
            <person name="Farmer A.D."/>
            <person name="Fouteau S."/>
            <person name="Franken C."/>
            <person name="Gibelin C."/>
            <person name="Gish J."/>
            <person name="Goldstein S."/>
            <person name="Gonzalez A.J."/>
            <person name="Green P.J."/>
            <person name="Hallab A."/>
            <person name="Hartog M."/>
            <person name="Hua A."/>
            <person name="Humphray S.J."/>
            <person name="Jeong D.H."/>
            <person name="Jing Y."/>
            <person name="Jocker A."/>
            <person name="Kenton S.M."/>
            <person name="Kim D.J."/>
            <person name="Klee K."/>
            <person name="Lai H."/>
            <person name="Lang C."/>
            <person name="Lin S."/>
            <person name="Macmil S.L."/>
            <person name="Magdelenat G."/>
            <person name="Matthews L."/>
            <person name="McCorrison J."/>
            <person name="Monaghan E.L."/>
            <person name="Mun J.H."/>
            <person name="Najar F.Z."/>
            <person name="Nicholson C."/>
            <person name="Noirot C."/>
            <person name="O'Bleness M."/>
            <person name="Paule C.R."/>
            <person name="Poulain J."/>
            <person name="Prion F."/>
            <person name="Qin B."/>
            <person name="Qu C."/>
            <person name="Retzel E.F."/>
            <person name="Riddle C."/>
            <person name="Sallet E."/>
            <person name="Samain S."/>
            <person name="Samson N."/>
            <person name="Sanders I."/>
            <person name="Saurat O."/>
            <person name="Scarpelli C."/>
            <person name="Schiex T."/>
            <person name="Segurens B."/>
            <person name="Severin A.J."/>
            <person name="Sherrier D.J."/>
            <person name="Shi R."/>
            <person name="Sims S."/>
            <person name="Singer S.R."/>
            <person name="Sinharoy S."/>
            <person name="Sterck L."/>
            <person name="Viollet A."/>
            <person name="Wang B.B."/>
            <person name="Wang K."/>
            <person name="Wang M."/>
            <person name="Wang X."/>
            <person name="Warfsmann J."/>
            <person name="Weissenbach J."/>
            <person name="White D.D."/>
            <person name="White J.D."/>
            <person name="Wiley G.B."/>
            <person name="Wincker P."/>
            <person name="Xing Y."/>
            <person name="Yang L."/>
            <person name="Yao Z."/>
            <person name="Ying F."/>
            <person name="Zhai J."/>
            <person name="Zhou L."/>
            <person name="Zuber A."/>
            <person name="Denarie J."/>
            <person name="Dixon R.A."/>
            <person name="May G.D."/>
            <person name="Schwartz D.C."/>
            <person name="Rogers J."/>
            <person name="Quetier F."/>
            <person name="Town C.D."/>
            <person name="Roe B.A."/>
        </authorList>
    </citation>
    <scope>NUCLEOTIDE SEQUENCE [LARGE SCALE GENOMIC DNA]</scope>
    <source>
        <strain evidence="2">A17</strain>
        <strain evidence="3 4">cv. Jemalong A17</strain>
    </source>
</reference>
<feature type="transmembrane region" description="Helical" evidence="1">
    <location>
        <begin position="166"/>
        <end position="194"/>
    </location>
</feature>
<keyword evidence="1" id="KW-0472">Membrane</keyword>
<gene>
    <name evidence="2" type="ordered locus">MTR_3g089530</name>
</gene>
<organism evidence="2 4">
    <name type="scientific">Medicago truncatula</name>
    <name type="common">Barrel medic</name>
    <name type="synonym">Medicago tribuloides</name>
    <dbReference type="NCBI Taxonomy" id="3880"/>
    <lineage>
        <taxon>Eukaryota</taxon>
        <taxon>Viridiplantae</taxon>
        <taxon>Streptophyta</taxon>
        <taxon>Embryophyta</taxon>
        <taxon>Tracheophyta</taxon>
        <taxon>Spermatophyta</taxon>
        <taxon>Magnoliopsida</taxon>
        <taxon>eudicotyledons</taxon>
        <taxon>Gunneridae</taxon>
        <taxon>Pentapetalae</taxon>
        <taxon>rosids</taxon>
        <taxon>fabids</taxon>
        <taxon>Fabales</taxon>
        <taxon>Fabaceae</taxon>
        <taxon>Papilionoideae</taxon>
        <taxon>50 kb inversion clade</taxon>
        <taxon>NPAAA clade</taxon>
        <taxon>Hologalegina</taxon>
        <taxon>IRL clade</taxon>
        <taxon>Trifolieae</taxon>
        <taxon>Medicago</taxon>
    </lineage>
</organism>
<proteinExistence type="predicted"/>
<accession>G7J5L0</accession>
<dbReference type="Proteomes" id="UP000002051">
    <property type="component" value="Chromosome 3"/>
</dbReference>
<protein>
    <submittedName>
        <fullName evidence="2">Transmembrane protein, putative</fullName>
    </submittedName>
</protein>
<dbReference type="PaxDb" id="3880-AES72364"/>
<keyword evidence="1" id="KW-1133">Transmembrane helix</keyword>
<reference evidence="3" key="3">
    <citation type="submission" date="2015-04" db="UniProtKB">
        <authorList>
            <consortium name="EnsemblPlants"/>
        </authorList>
    </citation>
    <scope>IDENTIFICATION</scope>
    <source>
        <strain evidence="3">cv. Jemalong A17</strain>
    </source>
</reference>
<name>G7J5L0_MEDTR</name>
<evidence type="ECO:0000313" key="3">
    <source>
        <dbReference type="EnsemblPlants" id="AES72364"/>
    </source>
</evidence>
<evidence type="ECO:0000313" key="4">
    <source>
        <dbReference type="Proteomes" id="UP000002051"/>
    </source>
</evidence>
<dbReference type="EMBL" id="CM001219">
    <property type="protein sequence ID" value="AES72364.1"/>
    <property type="molecule type" value="Genomic_DNA"/>
</dbReference>
<evidence type="ECO:0000313" key="2">
    <source>
        <dbReference type="EMBL" id="AES72364.1"/>
    </source>
</evidence>
<keyword evidence="1 2" id="KW-0812">Transmembrane</keyword>
<dbReference type="HOGENOM" id="CLU_934972_0_0_1"/>